<comment type="caution">
    <text evidence="3">The sequence shown here is derived from an EMBL/GenBank/DDBJ whole genome shotgun (WGS) entry which is preliminary data.</text>
</comment>
<accession>A0ABS0IDR0</accession>
<dbReference type="SUPFAM" id="SSF53756">
    <property type="entry name" value="UDP-Glycosyltransferase/glycogen phosphorylase"/>
    <property type="match status" value="1"/>
</dbReference>
<feature type="domain" description="Glycosyl transferase family 1" evidence="1">
    <location>
        <begin position="186"/>
        <end position="349"/>
    </location>
</feature>
<dbReference type="Pfam" id="PF13439">
    <property type="entry name" value="Glyco_transf_4"/>
    <property type="match status" value="1"/>
</dbReference>
<organism evidence="3 4">
    <name type="scientific">Hymenobacter jeongseonensis</name>
    <dbReference type="NCBI Taxonomy" id="2791027"/>
    <lineage>
        <taxon>Bacteria</taxon>
        <taxon>Pseudomonadati</taxon>
        <taxon>Bacteroidota</taxon>
        <taxon>Cytophagia</taxon>
        <taxon>Cytophagales</taxon>
        <taxon>Hymenobacteraceae</taxon>
        <taxon>Hymenobacter</taxon>
    </lineage>
</organism>
<dbReference type="RefSeq" id="WP_196280895.1">
    <property type="nucleotide sequence ID" value="NZ_JADQDQ010000002.1"/>
</dbReference>
<dbReference type="Pfam" id="PF00534">
    <property type="entry name" value="Glycos_transf_1"/>
    <property type="match status" value="1"/>
</dbReference>
<dbReference type="PANTHER" id="PTHR12526:SF630">
    <property type="entry name" value="GLYCOSYLTRANSFERASE"/>
    <property type="match status" value="1"/>
</dbReference>
<sequence>MPPPSKIRILETIRQGTIGGGETHVLDLVQALNKELYEPIVLSFTPGPMVDRLAAMGVKTCVIPTEKPFNVFKWGQVSQLLKDEQIDLVHAHGTRAASNTFWAAKRLGLPIVYTVHGWSFHVDQPPVVRKIRQLGEQLLVSQADVTVCVSDSNRQDGLAFSPMARSVVIRNGVNLQKFNPDRAFKDLRAELGLGADRILIGCIARITGQKDPLSFVRAVAAMPASLPATFLLVGNGDLKAAAVQLAQDLQLGARLVFLEARQDIPDVLRALDIYCLPSLWEGLSIGLLEAMAMGKAVVATAIDGTREVVQDGVNGLCIPPKSPEQLAAALTRLLADAGLRGRLGAAARQTVAREFNVETMTRQVEQLYQQLAPARAVPRPAAV</sequence>
<evidence type="ECO:0000259" key="2">
    <source>
        <dbReference type="Pfam" id="PF13439"/>
    </source>
</evidence>
<evidence type="ECO:0000313" key="3">
    <source>
        <dbReference type="EMBL" id="MBF9236496.1"/>
    </source>
</evidence>
<dbReference type="InterPro" id="IPR001296">
    <property type="entry name" value="Glyco_trans_1"/>
</dbReference>
<feature type="domain" description="Glycosyltransferase subfamily 4-like N-terminal" evidence="2">
    <location>
        <begin position="18"/>
        <end position="176"/>
    </location>
</feature>
<evidence type="ECO:0000259" key="1">
    <source>
        <dbReference type="Pfam" id="PF00534"/>
    </source>
</evidence>
<gene>
    <name evidence="3" type="ORF">I2I05_03720</name>
</gene>
<name>A0ABS0IDR0_9BACT</name>
<dbReference type="Gene3D" id="3.40.50.2000">
    <property type="entry name" value="Glycogen Phosphorylase B"/>
    <property type="match status" value="2"/>
</dbReference>
<dbReference type="EMBL" id="JADQDQ010000002">
    <property type="protein sequence ID" value="MBF9236496.1"/>
    <property type="molecule type" value="Genomic_DNA"/>
</dbReference>
<evidence type="ECO:0000313" key="4">
    <source>
        <dbReference type="Proteomes" id="UP000597617"/>
    </source>
</evidence>
<dbReference type="Proteomes" id="UP000597617">
    <property type="component" value="Unassembled WGS sequence"/>
</dbReference>
<dbReference type="InterPro" id="IPR028098">
    <property type="entry name" value="Glyco_trans_4-like_N"/>
</dbReference>
<dbReference type="PANTHER" id="PTHR12526">
    <property type="entry name" value="GLYCOSYLTRANSFERASE"/>
    <property type="match status" value="1"/>
</dbReference>
<keyword evidence="4" id="KW-1185">Reference proteome</keyword>
<protein>
    <submittedName>
        <fullName evidence="3">Glycosyltransferase</fullName>
    </submittedName>
</protein>
<proteinExistence type="predicted"/>
<reference evidence="3 4" key="1">
    <citation type="submission" date="2020-11" db="EMBL/GenBank/DDBJ databases">
        <authorList>
            <person name="Kim M.K."/>
        </authorList>
    </citation>
    <scope>NUCLEOTIDE SEQUENCE [LARGE SCALE GENOMIC DNA]</scope>
    <source>
        <strain evidence="3 4">BT683</strain>
    </source>
</reference>